<evidence type="ECO:0000313" key="3">
    <source>
        <dbReference type="Proteomes" id="UP001596025"/>
    </source>
</evidence>
<dbReference type="EMBL" id="JBHSGR010000018">
    <property type="protein sequence ID" value="MFC4694960.1"/>
    <property type="molecule type" value="Genomic_DNA"/>
</dbReference>
<organism evidence="2 3">
    <name type="scientific">Geodermatophilus arenarius</name>
    <dbReference type="NCBI Taxonomy" id="1137990"/>
    <lineage>
        <taxon>Bacteria</taxon>
        <taxon>Bacillati</taxon>
        <taxon>Actinomycetota</taxon>
        <taxon>Actinomycetes</taxon>
        <taxon>Geodermatophilales</taxon>
        <taxon>Geodermatophilaceae</taxon>
        <taxon>Geodermatophilus</taxon>
    </lineage>
</organism>
<gene>
    <name evidence="2" type="ORF">ACFO3M_16290</name>
</gene>
<name>A0ABV9LMY4_9ACTN</name>
<keyword evidence="3" id="KW-1185">Reference proteome</keyword>
<dbReference type="Proteomes" id="UP001596025">
    <property type="component" value="Unassembled WGS sequence"/>
</dbReference>
<comment type="caution">
    <text evidence="2">The sequence shown here is derived from an EMBL/GenBank/DDBJ whole genome shotgun (WGS) entry which is preliminary data.</text>
</comment>
<dbReference type="RefSeq" id="WP_387990950.1">
    <property type="nucleotide sequence ID" value="NZ_JBHSGR010000018.1"/>
</dbReference>
<sequence length="277" mass="29115">MDVRTESRLTTTSRDGTRIAYWRTGQGPALVLVHGATADHTRWETVLPLLEPHVTVYAMDRRGRGGSGDAAGYRIEEEGADVAAVVEAVAAATGGPVDVLGHSYGGLCLLEALTRTRRIRRAVLYEAGAGVPTPPGLTDELAASLAADRREEVVTRLLTVAAGVSAGQLARMRLLPSWPNRVAAAHTVVREVRAHDAYRLRPERFAALSVPTLLLLGSDSPPPEAESTATVAAALPGARIVSLAGQGHVAMLTAPDLFASAVLAFVSGGPEADARRR</sequence>
<protein>
    <submittedName>
        <fullName evidence="2">Alpha/beta fold hydrolase</fullName>
    </submittedName>
</protein>
<dbReference type="PANTHER" id="PTHR43194">
    <property type="entry name" value="HYDROLASE ALPHA/BETA FOLD FAMILY"/>
    <property type="match status" value="1"/>
</dbReference>
<keyword evidence="2" id="KW-0378">Hydrolase</keyword>
<dbReference type="Gene3D" id="3.40.50.1820">
    <property type="entry name" value="alpha/beta hydrolase"/>
    <property type="match status" value="1"/>
</dbReference>
<proteinExistence type="predicted"/>
<reference evidence="3" key="1">
    <citation type="journal article" date="2019" name="Int. J. Syst. Evol. Microbiol.">
        <title>The Global Catalogue of Microorganisms (GCM) 10K type strain sequencing project: providing services to taxonomists for standard genome sequencing and annotation.</title>
        <authorList>
            <consortium name="The Broad Institute Genomics Platform"/>
            <consortium name="The Broad Institute Genome Sequencing Center for Infectious Disease"/>
            <person name="Wu L."/>
            <person name="Ma J."/>
        </authorList>
    </citation>
    <scope>NUCLEOTIDE SEQUENCE [LARGE SCALE GENOMIC DNA]</scope>
    <source>
        <strain evidence="3">CCUG 62763</strain>
    </source>
</reference>
<dbReference type="InterPro" id="IPR029058">
    <property type="entry name" value="AB_hydrolase_fold"/>
</dbReference>
<dbReference type="Pfam" id="PF12697">
    <property type="entry name" value="Abhydrolase_6"/>
    <property type="match status" value="1"/>
</dbReference>
<dbReference type="GO" id="GO:0016787">
    <property type="term" value="F:hydrolase activity"/>
    <property type="evidence" value="ECO:0007669"/>
    <property type="project" value="UniProtKB-KW"/>
</dbReference>
<evidence type="ECO:0000259" key="1">
    <source>
        <dbReference type="Pfam" id="PF12697"/>
    </source>
</evidence>
<evidence type="ECO:0000313" key="2">
    <source>
        <dbReference type="EMBL" id="MFC4694960.1"/>
    </source>
</evidence>
<accession>A0ABV9LMY4</accession>
<dbReference type="InterPro" id="IPR000073">
    <property type="entry name" value="AB_hydrolase_1"/>
</dbReference>
<feature type="domain" description="AB hydrolase-1" evidence="1">
    <location>
        <begin position="30"/>
        <end position="261"/>
    </location>
</feature>
<dbReference type="SUPFAM" id="SSF53474">
    <property type="entry name" value="alpha/beta-Hydrolases"/>
    <property type="match status" value="1"/>
</dbReference>
<dbReference type="PANTHER" id="PTHR43194:SF5">
    <property type="entry name" value="PIMELOYL-[ACYL-CARRIER PROTEIN] METHYL ESTER ESTERASE"/>
    <property type="match status" value="1"/>
</dbReference>
<dbReference type="InterPro" id="IPR050228">
    <property type="entry name" value="Carboxylesterase_BioH"/>
</dbReference>